<comment type="catalytic activity">
    <reaction evidence="12">
        <text>O-phospho-D-serine + H2O = D-serine + phosphate</text>
        <dbReference type="Rhea" id="RHEA:24873"/>
        <dbReference type="ChEBI" id="CHEBI:15377"/>
        <dbReference type="ChEBI" id="CHEBI:35247"/>
        <dbReference type="ChEBI" id="CHEBI:43474"/>
        <dbReference type="ChEBI" id="CHEBI:58680"/>
        <dbReference type="EC" id="3.1.3.3"/>
    </reaction>
</comment>
<dbReference type="InterPro" id="IPR023214">
    <property type="entry name" value="HAD_sf"/>
</dbReference>
<reference evidence="13 14" key="1">
    <citation type="journal article" date="2019" name="Int. J. Syst. Evol. Microbiol.">
        <title>The Global Catalogue of Microorganisms (GCM) 10K type strain sequencing project: providing services to taxonomists for standard genome sequencing and annotation.</title>
        <authorList>
            <consortium name="The Broad Institute Genomics Platform"/>
            <consortium name="The Broad Institute Genome Sequencing Center for Infectious Disease"/>
            <person name="Wu L."/>
            <person name="Ma J."/>
        </authorList>
    </citation>
    <scope>NUCLEOTIDE SEQUENCE [LARGE SCALE GENOMIC DNA]</scope>
    <source>
        <strain evidence="13 14">JCM 14546</strain>
    </source>
</reference>
<keyword evidence="9" id="KW-0718">Serine biosynthesis</keyword>
<evidence type="ECO:0000256" key="11">
    <source>
        <dbReference type="ARBA" id="ARBA00048138"/>
    </source>
</evidence>
<keyword evidence="5" id="KW-0028">Amino-acid biosynthesis</keyword>
<evidence type="ECO:0000313" key="14">
    <source>
        <dbReference type="Proteomes" id="UP001500755"/>
    </source>
</evidence>
<accession>A0ABN2TNW5</accession>
<dbReference type="SFLD" id="SFLDS00003">
    <property type="entry name" value="Haloacid_Dehalogenase"/>
    <property type="match status" value="1"/>
</dbReference>
<comment type="pathway">
    <text evidence="2">Amino-acid biosynthesis; L-serine biosynthesis; L-serine from 3-phospho-D-glycerate: step 3/3.</text>
</comment>
<dbReference type="PANTHER" id="PTHR43344:SF2">
    <property type="entry name" value="PHOSPHOSERINE PHOSPHATASE"/>
    <property type="match status" value="1"/>
</dbReference>
<dbReference type="SFLD" id="SFLDG01136">
    <property type="entry name" value="C1.6:_Phosphoserine_Phosphatas"/>
    <property type="match status" value="1"/>
</dbReference>
<dbReference type="SFLD" id="SFLDG01137">
    <property type="entry name" value="C1.6.1:_Phosphoserine_Phosphat"/>
    <property type="match status" value="1"/>
</dbReference>
<dbReference type="RefSeq" id="WP_344310760.1">
    <property type="nucleotide sequence ID" value="NZ_BAAANO010000035.1"/>
</dbReference>
<evidence type="ECO:0000256" key="9">
    <source>
        <dbReference type="ARBA" id="ARBA00023299"/>
    </source>
</evidence>
<dbReference type="InterPro" id="IPR050582">
    <property type="entry name" value="HAD-like_SerB"/>
</dbReference>
<evidence type="ECO:0000256" key="7">
    <source>
        <dbReference type="ARBA" id="ARBA00022801"/>
    </source>
</evidence>
<keyword evidence="7" id="KW-0378">Hydrolase</keyword>
<evidence type="ECO:0000256" key="2">
    <source>
        <dbReference type="ARBA" id="ARBA00005135"/>
    </source>
</evidence>
<dbReference type="SFLD" id="SFLDF00029">
    <property type="entry name" value="phosphoserine_phosphatase"/>
    <property type="match status" value="1"/>
</dbReference>
<dbReference type="InterPro" id="IPR036412">
    <property type="entry name" value="HAD-like_sf"/>
</dbReference>
<evidence type="ECO:0000313" key="13">
    <source>
        <dbReference type="EMBL" id="GAA2014868.1"/>
    </source>
</evidence>
<proteinExistence type="inferred from homology"/>
<dbReference type="NCBIfam" id="TIGR01488">
    <property type="entry name" value="HAD-SF-IB"/>
    <property type="match status" value="1"/>
</dbReference>
<keyword evidence="14" id="KW-1185">Reference proteome</keyword>
<organism evidence="13 14">
    <name type="scientific">Brevibacterium samyangense</name>
    <dbReference type="NCBI Taxonomy" id="366888"/>
    <lineage>
        <taxon>Bacteria</taxon>
        <taxon>Bacillati</taxon>
        <taxon>Actinomycetota</taxon>
        <taxon>Actinomycetes</taxon>
        <taxon>Micrococcales</taxon>
        <taxon>Brevibacteriaceae</taxon>
        <taxon>Brevibacterium</taxon>
    </lineage>
</organism>
<evidence type="ECO:0000256" key="1">
    <source>
        <dbReference type="ARBA" id="ARBA00001946"/>
    </source>
</evidence>
<comment type="caution">
    <text evidence="13">The sequence shown here is derived from an EMBL/GenBank/DDBJ whole genome shotgun (WGS) entry which is preliminary data.</text>
</comment>
<dbReference type="EMBL" id="BAAANO010000035">
    <property type="protein sequence ID" value="GAA2014868.1"/>
    <property type="molecule type" value="Genomic_DNA"/>
</dbReference>
<evidence type="ECO:0000256" key="8">
    <source>
        <dbReference type="ARBA" id="ARBA00022842"/>
    </source>
</evidence>
<dbReference type="InterPro" id="IPR004469">
    <property type="entry name" value="PSP"/>
</dbReference>
<dbReference type="SUPFAM" id="SSF56784">
    <property type="entry name" value="HAD-like"/>
    <property type="match status" value="1"/>
</dbReference>
<evidence type="ECO:0000256" key="12">
    <source>
        <dbReference type="ARBA" id="ARBA00048523"/>
    </source>
</evidence>
<keyword evidence="8" id="KW-0460">Magnesium</keyword>
<comment type="catalytic activity">
    <reaction evidence="11">
        <text>O-phospho-L-serine + H2O = L-serine + phosphate</text>
        <dbReference type="Rhea" id="RHEA:21208"/>
        <dbReference type="ChEBI" id="CHEBI:15377"/>
        <dbReference type="ChEBI" id="CHEBI:33384"/>
        <dbReference type="ChEBI" id="CHEBI:43474"/>
        <dbReference type="ChEBI" id="CHEBI:57524"/>
        <dbReference type="EC" id="3.1.3.3"/>
    </reaction>
</comment>
<dbReference type="Proteomes" id="UP001500755">
    <property type="component" value="Unassembled WGS sequence"/>
</dbReference>
<evidence type="ECO:0000256" key="6">
    <source>
        <dbReference type="ARBA" id="ARBA00022723"/>
    </source>
</evidence>
<dbReference type="PANTHER" id="PTHR43344">
    <property type="entry name" value="PHOSPHOSERINE PHOSPHATASE"/>
    <property type="match status" value="1"/>
</dbReference>
<dbReference type="EC" id="3.1.3.3" evidence="4"/>
<gene>
    <name evidence="13" type="ORF">GCM10009755_28270</name>
</gene>
<sequence length="270" mass="28224">MGTQRISIIRPEGDGYSVATKIVPASAVESEIASARRLLGENTGDIVVVPEHLSTTPPSLVLMDVDSTFINEEVIELLAEHAGKREEVAAVTERAMRGELDFAASLHARVATLEGLSTEIFASVLDAVTFTPGVPAFVRAVQEAGGTVALVSGGFEEIVVPLAARLGIDDVLANRLGIEDGKLTGQVIGAVVDRRAKAERLARICEHRGFDPRATVAIGDGANDIDMIEAAGFGIAFCAKPALAEVADAAVSVRRMDAVWSALTGSPSLV</sequence>
<evidence type="ECO:0000256" key="5">
    <source>
        <dbReference type="ARBA" id="ARBA00022605"/>
    </source>
</evidence>
<evidence type="ECO:0000256" key="10">
    <source>
        <dbReference type="ARBA" id="ARBA00031693"/>
    </source>
</evidence>
<comment type="cofactor">
    <cofactor evidence="1">
        <name>Mg(2+)</name>
        <dbReference type="ChEBI" id="CHEBI:18420"/>
    </cofactor>
</comment>
<comment type="similarity">
    <text evidence="3">Belongs to the HAD-like hydrolase superfamily. SerB family.</text>
</comment>
<name>A0ABN2TNW5_9MICO</name>
<dbReference type="NCBIfam" id="TIGR00338">
    <property type="entry name" value="serB"/>
    <property type="match status" value="1"/>
</dbReference>
<dbReference type="Gene3D" id="3.40.50.1000">
    <property type="entry name" value="HAD superfamily/HAD-like"/>
    <property type="match status" value="1"/>
</dbReference>
<dbReference type="Pfam" id="PF12710">
    <property type="entry name" value="HAD"/>
    <property type="match status" value="1"/>
</dbReference>
<keyword evidence="6" id="KW-0479">Metal-binding</keyword>
<protein>
    <recommendedName>
        <fullName evidence="4">phosphoserine phosphatase</fullName>
        <ecNumber evidence="4">3.1.3.3</ecNumber>
    </recommendedName>
    <alternativeName>
        <fullName evidence="10">O-phosphoserine phosphohydrolase</fullName>
    </alternativeName>
</protein>
<evidence type="ECO:0000256" key="3">
    <source>
        <dbReference type="ARBA" id="ARBA00009184"/>
    </source>
</evidence>
<evidence type="ECO:0000256" key="4">
    <source>
        <dbReference type="ARBA" id="ARBA00012640"/>
    </source>
</evidence>